<comment type="caution">
    <text evidence="6">The sequence shown here is derived from an EMBL/GenBank/DDBJ whole genome shotgun (WGS) entry which is preliminary data.</text>
</comment>
<dbReference type="RefSeq" id="WP_128388816.1">
    <property type="nucleotide sequence ID" value="NZ_SBII01000002.1"/>
</dbReference>
<dbReference type="NCBIfam" id="TIGR04183">
    <property type="entry name" value="Por_Secre_tail"/>
    <property type="match status" value="1"/>
</dbReference>
<accession>A0A3S3R1T1</accession>
<dbReference type="InterPro" id="IPR001611">
    <property type="entry name" value="Leu-rich_rpt"/>
</dbReference>
<evidence type="ECO:0000256" key="4">
    <source>
        <dbReference type="SAM" id="SignalP"/>
    </source>
</evidence>
<evidence type="ECO:0000259" key="5">
    <source>
        <dbReference type="Pfam" id="PF18962"/>
    </source>
</evidence>
<dbReference type="EMBL" id="SBII01000002">
    <property type="protein sequence ID" value="RWX02544.1"/>
    <property type="molecule type" value="Genomic_DNA"/>
</dbReference>
<dbReference type="InterPro" id="IPR032675">
    <property type="entry name" value="LRR_dom_sf"/>
</dbReference>
<feature type="signal peptide" evidence="4">
    <location>
        <begin position="1"/>
        <end position="21"/>
    </location>
</feature>
<dbReference type="OrthoDB" id="8901262at2"/>
<reference evidence="6 7" key="1">
    <citation type="submission" date="2019-01" db="EMBL/GenBank/DDBJ databases">
        <title>Flavobacterium sp. nov.,isolated from freshwater.</title>
        <authorList>
            <person name="Zhang R."/>
            <person name="Du Z.-J."/>
        </authorList>
    </citation>
    <scope>NUCLEOTIDE SEQUENCE [LARGE SCALE GENOMIC DNA]</scope>
    <source>
        <strain evidence="6 7">1E403</strain>
    </source>
</reference>
<dbReference type="InterPro" id="IPR026444">
    <property type="entry name" value="Secre_tail"/>
</dbReference>
<dbReference type="SMART" id="SM00369">
    <property type="entry name" value="LRR_TYP"/>
    <property type="match status" value="5"/>
</dbReference>
<dbReference type="PANTHER" id="PTHR47566">
    <property type="match status" value="1"/>
</dbReference>
<organism evidence="6 7">
    <name type="scientific">Flavobacterium cerinum</name>
    <dbReference type="NCBI Taxonomy" id="2502784"/>
    <lineage>
        <taxon>Bacteria</taxon>
        <taxon>Pseudomonadati</taxon>
        <taxon>Bacteroidota</taxon>
        <taxon>Flavobacteriia</taxon>
        <taxon>Flavobacteriales</taxon>
        <taxon>Flavobacteriaceae</taxon>
        <taxon>Flavobacterium</taxon>
    </lineage>
</organism>
<gene>
    <name evidence="6" type="ORF">EPI11_04830</name>
</gene>
<keyword evidence="1" id="KW-0433">Leucine-rich repeat</keyword>
<feature type="chain" id="PRO_5018702175" evidence="4">
    <location>
        <begin position="22"/>
        <end position="468"/>
    </location>
</feature>
<proteinExistence type="predicted"/>
<dbReference type="InterPro" id="IPR052574">
    <property type="entry name" value="CDIRP"/>
</dbReference>
<evidence type="ECO:0000256" key="3">
    <source>
        <dbReference type="ARBA" id="ARBA00022737"/>
    </source>
</evidence>
<name>A0A3S3R1T1_9FLAO</name>
<evidence type="ECO:0000256" key="1">
    <source>
        <dbReference type="ARBA" id="ARBA00022614"/>
    </source>
</evidence>
<dbReference type="PANTHER" id="PTHR47566:SF1">
    <property type="entry name" value="PROTEIN NUD1"/>
    <property type="match status" value="1"/>
</dbReference>
<dbReference type="Pfam" id="PF18962">
    <property type="entry name" value="Por_Secre_tail"/>
    <property type="match status" value="1"/>
</dbReference>
<dbReference type="GO" id="GO:0035591">
    <property type="term" value="F:signaling adaptor activity"/>
    <property type="evidence" value="ECO:0007669"/>
    <property type="project" value="TreeGrafter"/>
</dbReference>
<dbReference type="PROSITE" id="PS51450">
    <property type="entry name" value="LRR"/>
    <property type="match status" value="1"/>
</dbReference>
<evidence type="ECO:0000313" key="6">
    <source>
        <dbReference type="EMBL" id="RWX02544.1"/>
    </source>
</evidence>
<keyword evidence="2 4" id="KW-0732">Signal</keyword>
<evidence type="ECO:0000256" key="2">
    <source>
        <dbReference type="ARBA" id="ARBA00022729"/>
    </source>
</evidence>
<feature type="domain" description="Secretion system C-terminal sorting" evidence="5">
    <location>
        <begin position="395"/>
        <end position="465"/>
    </location>
</feature>
<dbReference type="Proteomes" id="UP000287527">
    <property type="component" value="Unassembled WGS sequence"/>
</dbReference>
<dbReference type="Pfam" id="PF00560">
    <property type="entry name" value="LRR_1"/>
    <property type="match status" value="2"/>
</dbReference>
<keyword evidence="7" id="KW-1185">Reference proteome</keyword>
<evidence type="ECO:0000313" key="7">
    <source>
        <dbReference type="Proteomes" id="UP000287527"/>
    </source>
</evidence>
<dbReference type="SUPFAM" id="SSF52058">
    <property type="entry name" value="L domain-like"/>
    <property type="match status" value="1"/>
</dbReference>
<keyword evidence="3" id="KW-0677">Repeat</keyword>
<dbReference type="Gene3D" id="3.80.10.10">
    <property type="entry name" value="Ribonuclease Inhibitor"/>
    <property type="match status" value="1"/>
</dbReference>
<sequence length="468" mass="50865">MKKLYSLLVLCSFQFIGFSQTINIPDANFKARLLTSGNTAFDTTGTGYSNKADINNDGEIQLSEAALVTGLDIHTITSNPNKISSLEGLQYFTNLKTLKCSGNEISTLDVSMLSLLMTINCSRNQITNINVSGLNQLKELSCSANNISTLNTSGLTALETLFCQGNSLNSVNFENIPALKNLNISENQLTTLNITALTNLEVLSCSNNEISQLVIANLSSLREIVVAGNSLNTVNLEGLNNLTYLNLDSNSLSTVDLSPLSKLSSLDLNYNPLTEIDVNNNSLLRTLQISNTQISTIDCSHTIVDQLICNNNSNLTSINVKNGVSSTSDPDMLYTAFIFDNLPVLTSICIDQSELWNLGYANYNSSGNAVIYTGENCDTVLALNTEKHETIQPSVYPNPFTDHLNVNLAAEPSSIEISDLNGRIISRPTFTNNNNSVKIDLAGISQNGLYILKIVCKEQTITTKILKQ</sequence>
<dbReference type="InterPro" id="IPR003591">
    <property type="entry name" value="Leu-rich_rpt_typical-subtyp"/>
</dbReference>
<protein>
    <submittedName>
        <fullName evidence="6">T9SS type A sorting domain-containing protein</fullName>
    </submittedName>
</protein>
<dbReference type="AlphaFoldDB" id="A0A3S3R1T1"/>